<evidence type="ECO:0000256" key="5">
    <source>
        <dbReference type="ARBA" id="ARBA00022824"/>
    </source>
</evidence>
<dbReference type="EMBL" id="CVMV01000022">
    <property type="protein sequence ID" value="CRG94191.1"/>
    <property type="molecule type" value="Genomic_DNA"/>
</dbReference>
<evidence type="ECO:0000256" key="2">
    <source>
        <dbReference type="ARBA" id="ARBA00007717"/>
    </source>
</evidence>
<name>A0A1J1GNX9_PLAGA</name>
<dbReference type="AlphaFoldDB" id="A0A1J1GNX9"/>
<keyword evidence="11" id="KW-1185">Reference proteome</keyword>
<dbReference type="RefSeq" id="XP_028527012.1">
    <property type="nucleotide sequence ID" value="XM_028670240.1"/>
</dbReference>
<gene>
    <name evidence="10" type="ORF">PGAL8A_00389500</name>
</gene>
<feature type="transmembrane region" description="Helical" evidence="9">
    <location>
        <begin position="568"/>
        <end position="590"/>
    </location>
</feature>
<dbReference type="InterPro" id="IPR016574">
    <property type="entry name" value="Nicalin"/>
</dbReference>
<dbReference type="SUPFAM" id="SSF53187">
    <property type="entry name" value="Zn-dependent exopeptidases"/>
    <property type="match status" value="1"/>
</dbReference>
<evidence type="ECO:0000256" key="6">
    <source>
        <dbReference type="ARBA" id="ARBA00022989"/>
    </source>
</evidence>
<keyword evidence="4" id="KW-0732">Signal</keyword>
<evidence type="ECO:0000313" key="11">
    <source>
        <dbReference type="Proteomes" id="UP000220797"/>
    </source>
</evidence>
<sequence>MKICKKTKIFFKIFVFFCFFFKYEFARGLYETKAYPLIHMMNNNDFIGSSIHSLKNNIINLLFLYKDIKFKENYSTIDELADLQDETKIERLIREKVQYINKFVNKRQLIKFSGFIYLYEIINENNIYFLMHFIMTNNNNGIVIILPNNSYIDTNEFFRINKIKECENITAEKLEKRILFFQSLILNLKLNQSIYFIKNDEEIEYIYDNYKSKFGYFDLTRNISVQISKSQNIYKLNSKNLFFFLSKDNININSIFNKQQNNETFILTKKKTIIICVDYNVFNVVSDFSSHTTSTNSSIIAVIELIKLFSEVYKNEDVNYNILFFFTNYYYGISNFIDNINSTFKDSIEFVVCLDNLNESEFYIHETKKDQPHHILRFYEILKQIIKINIKKDIKMETQKIKIHNKHLPKTHEYFVLKNFPSFSLSSKNRTVTFLNRTPIIEQKLKKDNLKNHIKNIFESIYIYIKDYEEKLDEEKIQNELSYYTNLIKSDAMTDLNENLNKYNKFFIYKEDTMKLFNYLKIIMNHYINDSNFLIKDYKIPHDKKQKFFYQKYVNIAFSMTISYIFHYIHFLFVSLFLIITYLLVNFYFVPSFYKNTIK</sequence>
<comment type="similarity">
    <text evidence="2">Belongs to the nicastrin family.</text>
</comment>
<dbReference type="GO" id="GO:0009966">
    <property type="term" value="P:regulation of signal transduction"/>
    <property type="evidence" value="ECO:0007669"/>
    <property type="project" value="InterPro"/>
</dbReference>
<evidence type="ECO:0000256" key="4">
    <source>
        <dbReference type="ARBA" id="ARBA00022729"/>
    </source>
</evidence>
<organism evidence="10 11">
    <name type="scientific">Plasmodium gallinaceum</name>
    <dbReference type="NCBI Taxonomy" id="5849"/>
    <lineage>
        <taxon>Eukaryota</taxon>
        <taxon>Sar</taxon>
        <taxon>Alveolata</taxon>
        <taxon>Apicomplexa</taxon>
        <taxon>Aconoidasida</taxon>
        <taxon>Haemosporida</taxon>
        <taxon>Plasmodiidae</taxon>
        <taxon>Plasmodium</taxon>
        <taxon>Plasmodium (Haemamoeba)</taxon>
    </lineage>
</organism>
<accession>A0A1J1GNX9</accession>
<evidence type="ECO:0000256" key="9">
    <source>
        <dbReference type="SAM" id="Phobius"/>
    </source>
</evidence>
<proteinExistence type="inferred from homology"/>
<protein>
    <submittedName>
        <fullName evidence="10">Uncharacterized protein</fullName>
    </submittedName>
</protein>
<evidence type="ECO:0000313" key="10">
    <source>
        <dbReference type="EMBL" id="CRG94191.1"/>
    </source>
</evidence>
<evidence type="ECO:0000256" key="1">
    <source>
        <dbReference type="ARBA" id="ARBA00004389"/>
    </source>
</evidence>
<keyword evidence="8" id="KW-0325">Glycoprotein</keyword>
<comment type="caution">
    <text evidence="10">The sequence shown here is derived from an EMBL/GenBank/DDBJ whole genome shotgun (WGS) entry which is preliminary data.</text>
</comment>
<keyword evidence="5" id="KW-0256">Endoplasmic reticulum</keyword>
<keyword evidence="7 9" id="KW-0472">Membrane</keyword>
<keyword evidence="6 9" id="KW-1133">Transmembrane helix</keyword>
<evidence type="ECO:0000256" key="7">
    <source>
        <dbReference type="ARBA" id="ARBA00023136"/>
    </source>
</evidence>
<keyword evidence="3 9" id="KW-0812">Transmembrane</keyword>
<dbReference type="GeneID" id="39732425"/>
<dbReference type="Proteomes" id="UP000220797">
    <property type="component" value="Unassembled WGS sequence"/>
</dbReference>
<dbReference type="VEuPathDB" id="PlasmoDB:PGAL8A_00389500"/>
<dbReference type="OMA" id="GGCITAY"/>
<dbReference type="OrthoDB" id="5913609at2759"/>
<reference evidence="10" key="1">
    <citation type="submission" date="2015-04" db="EMBL/GenBank/DDBJ databases">
        <authorList>
            <consortium name="Pathogen Informatics"/>
        </authorList>
    </citation>
    <scope>NUCLEOTIDE SEQUENCE [LARGE SCALE GENOMIC DNA]</scope>
    <source>
        <strain evidence="10">8A</strain>
    </source>
</reference>
<comment type="subcellular location">
    <subcellularLocation>
        <location evidence="1">Endoplasmic reticulum membrane</location>
        <topology evidence="1">Single-pass membrane protein</topology>
    </subcellularLocation>
</comment>
<dbReference type="GO" id="GO:0005789">
    <property type="term" value="C:endoplasmic reticulum membrane"/>
    <property type="evidence" value="ECO:0007669"/>
    <property type="project" value="UniProtKB-SubCell"/>
</dbReference>
<dbReference type="PANTHER" id="PTHR31826">
    <property type="entry name" value="NICALIN"/>
    <property type="match status" value="1"/>
</dbReference>
<evidence type="ECO:0000256" key="3">
    <source>
        <dbReference type="ARBA" id="ARBA00022692"/>
    </source>
</evidence>
<evidence type="ECO:0000256" key="8">
    <source>
        <dbReference type="ARBA" id="ARBA00023180"/>
    </source>
</evidence>